<evidence type="ECO:0000259" key="2">
    <source>
        <dbReference type="Pfam" id="PF01266"/>
    </source>
</evidence>
<dbReference type="SUPFAM" id="SSF103025">
    <property type="entry name" value="Folate-binding domain"/>
    <property type="match status" value="1"/>
</dbReference>
<dbReference type="Gene3D" id="3.30.70.1400">
    <property type="entry name" value="Aminomethyltransferase beta-barrel domains"/>
    <property type="match status" value="1"/>
</dbReference>
<evidence type="ECO:0000313" key="6">
    <source>
        <dbReference type="EMBL" id="JAS51064.1"/>
    </source>
</evidence>
<dbReference type="PANTHER" id="PTHR43757:SF15">
    <property type="entry name" value="PYRUVATE DEHYDROGENASE PHOSPHATASE REGULATORY SUBUNIT, MITOCHONDRIAL-LIKE"/>
    <property type="match status" value="1"/>
</dbReference>
<dbReference type="Gene3D" id="3.30.1360.120">
    <property type="entry name" value="Probable tRNA modification gtpase trme, domain 1"/>
    <property type="match status" value="1"/>
</dbReference>
<dbReference type="SUPFAM" id="SSF51905">
    <property type="entry name" value="FAD/NAD(P)-binding domain"/>
    <property type="match status" value="1"/>
</dbReference>
<dbReference type="PANTHER" id="PTHR43757">
    <property type="entry name" value="AMINOMETHYLTRANSFERASE"/>
    <property type="match status" value="1"/>
</dbReference>
<dbReference type="InterPro" id="IPR027266">
    <property type="entry name" value="TrmE/GcvT-like"/>
</dbReference>
<dbReference type="FunFam" id="3.30.70.1400:FF:000003">
    <property type="entry name" value="Pyruvate dehydrogenase phosphatase regulatory subunit"/>
    <property type="match status" value="1"/>
</dbReference>
<evidence type="ECO:0000259" key="4">
    <source>
        <dbReference type="Pfam" id="PF08669"/>
    </source>
</evidence>
<reference evidence="6" key="1">
    <citation type="submission" date="2015-11" db="EMBL/GenBank/DDBJ databases">
        <title>De novo transcriptome assembly of four potential Pierce s Disease insect vectors from Arizona vineyards.</title>
        <authorList>
            <person name="Tassone E.E."/>
        </authorList>
    </citation>
    <scope>NUCLEOTIDE SEQUENCE</scope>
</reference>
<dbReference type="AlphaFoldDB" id="A0A1B6FLK8"/>
<dbReference type="Pfam" id="PF08669">
    <property type="entry name" value="GCV_T_C"/>
    <property type="match status" value="1"/>
</dbReference>
<dbReference type="Pfam" id="PF01571">
    <property type="entry name" value="GCV_T"/>
    <property type="match status" value="1"/>
</dbReference>
<dbReference type="GO" id="GO:0005739">
    <property type="term" value="C:mitochondrion"/>
    <property type="evidence" value="ECO:0007669"/>
    <property type="project" value="TreeGrafter"/>
</dbReference>
<dbReference type="Gene3D" id="2.40.30.110">
    <property type="entry name" value="Aminomethyltransferase beta-barrel domains"/>
    <property type="match status" value="1"/>
</dbReference>
<proteinExistence type="inferred from homology"/>
<dbReference type="EMBL" id="GECZ01018705">
    <property type="protein sequence ID" value="JAS51064.1"/>
    <property type="molecule type" value="Transcribed_RNA"/>
</dbReference>
<dbReference type="InterPro" id="IPR006076">
    <property type="entry name" value="FAD-dep_OxRdtase"/>
</dbReference>
<dbReference type="InterPro" id="IPR028896">
    <property type="entry name" value="GcvT/YgfZ/DmdA"/>
</dbReference>
<feature type="domain" description="GCVT N-terminal" evidence="3">
    <location>
        <begin position="502"/>
        <end position="793"/>
    </location>
</feature>
<feature type="domain" description="Aminomethyltransferase C-terminal" evidence="4">
    <location>
        <begin position="813"/>
        <end position="899"/>
    </location>
</feature>
<dbReference type="SUPFAM" id="SSF101790">
    <property type="entry name" value="Aminomethyltransferase beta-barrel domain"/>
    <property type="match status" value="1"/>
</dbReference>
<feature type="domain" description="FAD dependent oxidoreductase central" evidence="5">
    <location>
        <begin position="446"/>
        <end position="499"/>
    </location>
</feature>
<dbReference type="InterPro" id="IPR006222">
    <property type="entry name" value="GCVT_N"/>
</dbReference>
<organism evidence="6">
    <name type="scientific">Cuerna arida</name>
    <dbReference type="NCBI Taxonomy" id="1464854"/>
    <lineage>
        <taxon>Eukaryota</taxon>
        <taxon>Metazoa</taxon>
        <taxon>Ecdysozoa</taxon>
        <taxon>Arthropoda</taxon>
        <taxon>Hexapoda</taxon>
        <taxon>Insecta</taxon>
        <taxon>Pterygota</taxon>
        <taxon>Neoptera</taxon>
        <taxon>Paraneoptera</taxon>
        <taxon>Hemiptera</taxon>
        <taxon>Auchenorrhyncha</taxon>
        <taxon>Membracoidea</taxon>
        <taxon>Cicadellidae</taxon>
        <taxon>Cicadellinae</taxon>
        <taxon>Proconiini</taxon>
        <taxon>Cuerna</taxon>
    </lineage>
</organism>
<evidence type="ECO:0008006" key="7">
    <source>
        <dbReference type="Google" id="ProtNLM"/>
    </source>
</evidence>
<gene>
    <name evidence="6" type="ORF">g.39780</name>
</gene>
<dbReference type="InterPro" id="IPR036188">
    <property type="entry name" value="FAD/NAD-bd_sf"/>
</dbReference>
<evidence type="ECO:0000259" key="3">
    <source>
        <dbReference type="Pfam" id="PF01571"/>
    </source>
</evidence>
<dbReference type="InterPro" id="IPR029043">
    <property type="entry name" value="GcvT/YgfZ_C"/>
</dbReference>
<dbReference type="InterPro" id="IPR013977">
    <property type="entry name" value="GcvT_C"/>
</dbReference>
<evidence type="ECO:0000259" key="5">
    <source>
        <dbReference type="Pfam" id="PF16350"/>
    </source>
</evidence>
<dbReference type="Pfam" id="PF01266">
    <property type="entry name" value="DAO"/>
    <property type="match status" value="1"/>
</dbReference>
<sequence>MFKTSLNFINTNKTIPSITSFNNFLNNAKSVSAFQQSNYAESRSFGCENSAQKLPESTRVIICGGGVLGASVAYHLAELGWGPDTIVLEQGRLGGGMTNHSSGLVGVFKPSRAQVRLCKESVQLYKDLTAQGHKLGWKQCGTLNVARTRDRMTHFRRMKAQSIALGIECHLVTPAEAQSLCSIIQVDDIKGGLWVPGEGVCNPYDICNSLLQLAKNKGVRVIEFCGVERVLSEDDRVTGVETNLGTVKCHVFVNSGGFWARHIGQMSNPVVKVPLHPVEHYYLYTKPIAGLDPMTPVVRDLDGQVYVREHDGSLLAGGFEPVAKPAYEDGSIPLKMMDLNNGLKPKKKRNVDYAEGDSPVERVLPEDWDHFHVLLEQLLHRVPRLGSAVLHKLTNGPEGFSPDCKWIIGEAPELRNYHVVAGMKTVGISAAGGVGRATAERIINGLFPYDMYELDICRFLGLHNNRKFLRDRSREAPGLHYALPYPFREFRTGRNLRMSPIYPRLREAGAVFGQVMGYERPAYFDPDHVEEGTYKDDGRPYRIAETFTFAKPDWFDFVAREYEACRETVGLCDYSSFTKIDLTSKGQEVVDLLQYLCSNDVDIPVGGIIHTGLQNERGGYENDCSLTRLAENHYMMIAPTIQQTRCKTWIQRHLPSDSSVSVSDVTSMFTAIAIMGPFTRTLLSELTDTDLSPKSFPFFTFKELDVGLANGIRTMNLTHTGELGYVMYIPNEFALHVYNKLLEVGAKYNIRHAGHYATRALRIEKFYAFWGQDLDTTTTPLECGRTWRVKFDKGPFIGREALLRQREEGVRRMYVQLLLQDHDPDLELWAWGGEPIYRDNQYVGATTTTGYGFTLKRMVCLGFVQNLDAQGNPQVVTNDYVMSGQYEVDIAGIRYPAKVGLHSPNLPTKYPDQEREGYFATRDKMVTEPLLRANVTK</sequence>
<dbReference type="Gene3D" id="3.30.9.10">
    <property type="entry name" value="D-Amino Acid Oxidase, subunit A, domain 2"/>
    <property type="match status" value="1"/>
</dbReference>
<dbReference type="SUPFAM" id="SSF54373">
    <property type="entry name" value="FAD-linked reductases, C-terminal domain"/>
    <property type="match status" value="1"/>
</dbReference>
<dbReference type="FunFam" id="2.40.30.110:FF:000004">
    <property type="entry name" value="Pyruvate dehydrogenase phosphatase regulatory subunit, mitochondrial"/>
    <property type="match status" value="1"/>
</dbReference>
<accession>A0A1B6FLK8</accession>
<evidence type="ECO:0000256" key="1">
    <source>
        <dbReference type="ARBA" id="ARBA00008609"/>
    </source>
</evidence>
<feature type="domain" description="FAD dependent oxidoreductase" evidence="2">
    <location>
        <begin position="59"/>
        <end position="441"/>
    </location>
</feature>
<comment type="similarity">
    <text evidence="1">Belongs to the GcvT family.</text>
</comment>
<name>A0A1B6FLK8_9HEMI</name>
<protein>
    <recommendedName>
        <fullName evidence="7">Pyruvate dehydrogenase phosphatase regulatory subunit, mitochondrial</fullName>
    </recommendedName>
</protein>
<dbReference type="InterPro" id="IPR032503">
    <property type="entry name" value="FAO_M"/>
</dbReference>
<dbReference type="Gene3D" id="3.50.50.60">
    <property type="entry name" value="FAD/NAD(P)-binding domain"/>
    <property type="match status" value="1"/>
</dbReference>
<dbReference type="Pfam" id="PF16350">
    <property type="entry name" value="FAO_M"/>
    <property type="match status" value="1"/>
</dbReference>